<keyword evidence="4" id="KW-1185">Reference proteome</keyword>
<feature type="domain" description="Macro" evidence="2">
    <location>
        <begin position="1"/>
        <end position="155"/>
    </location>
</feature>
<name>A0ABS7F3W4_9PROT</name>
<dbReference type="Proteomes" id="UP001519924">
    <property type="component" value="Unassembled WGS sequence"/>
</dbReference>
<dbReference type="SMART" id="SM00506">
    <property type="entry name" value="A1pp"/>
    <property type="match status" value="1"/>
</dbReference>
<dbReference type="InterPro" id="IPR002589">
    <property type="entry name" value="Macro_dom"/>
</dbReference>
<dbReference type="InterPro" id="IPR050892">
    <property type="entry name" value="ADP-ribose_metab_enzymes"/>
</dbReference>
<dbReference type="EMBL" id="JAHZUY010000026">
    <property type="protein sequence ID" value="MBW8269983.1"/>
    <property type="molecule type" value="Genomic_DNA"/>
</dbReference>
<sequence length="349" mass="37745">MITRKTGDILAEPAEALVNTVNCVGVMGRGVALQFRNAFPDNFRAYQAACARGELRPGRMLVFERQALDAPRWIINFPTKRHWRGKSRMEDIEAGLAALVQEIRARDIRSIAVPPLGCGLGGLDWGQVRPRIEAALGALSGVSVTLFEPAGAPEGGRGMAAAAPPRMTPGRAALIGLMRRYLAGVGEPFVTLLELHKLMYFLQEAGEPLRLRFAKAPAGPFAENLGKVLQALEGHYLEGYRDGGDAPGKEITILPGAAEDAEVALAGAAETGRRFARVAELVEGFETPFGLELLATVHWVAKARPEATEEEVTGGVRAWGPRKRGFSDRQIGLALERLRVQGWLEPRTA</sequence>
<organism evidence="3 4">
    <name type="scientific">Caldovatus aquaticus</name>
    <dbReference type="NCBI Taxonomy" id="2865671"/>
    <lineage>
        <taxon>Bacteria</taxon>
        <taxon>Pseudomonadati</taxon>
        <taxon>Pseudomonadota</taxon>
        <taxon>Alphaproteobacteria</taxon>
        <taxon>Acetobacterales</taxon>
        <taxon>Roseomonadaceae</taxon>
        <taxon>Caldovatus</taxon>
    </lineage>
</organism>
<evidence type="ECO:0000313" key="3">
    <source>
        <dbReference type="EMBL" id="MBW8269983.1"/>
    </source>
</evidence>
<gene>
    <name evidence="3" type="ORF">K1J50_10830</name>
</gene>
<dbReference type="CDD" id="cd02901">
    <property type="entry name" value="Macro_Poa1p-like"/>
    <property type="match status" value="1"/>
</dbReference>
<comment type="caution">
    <text evidence="3">The sequence shown here is derived from an EMBL/GenBank/DDBJ whole genome shotgun (WGS) entry which is preliminary data.</text>
</comment>
<comment type="catalytic activity">
    <reaction evidence="1">
        <text>an N-(ADP-alpha-D-ribosyl)-thymidine in DNA + H2O = a thymidine in DNA + ADP-D-ribose</text>
        <dbReference type="Rhea" id="RHEA:71655"/>
        <dbReference type="Rhea" id="RHEA-COMP:13556"/>
        <dbReference type="Rhea" id="RHEA-COMP:18051"/>
        <dbReference type="ChEBI" id="CHEBI:15377"/>
        <dbReference type="ChEBI" id="CHEBI:57967"/>
        <dbReference type="ChEBI" id="CHEBI:137386"/>
        <dbReference type="ChEBI" id="CHEBI:191199"/>
    </reaction>
    <physiologicalReaction direction="left-to-right" evidence="1">
        <dbReference type="Rhea" id="RHEA:71656"/>
    </physiologicalReaction>
</comment>
<evidence type="ECO:0000313" key="4">
    <source>
        <dbReference type="Proteomes" id="UP001519924"/>
    </source>
</evidence>
<dbReference type="RefSeq" id="WP_211842453.1">
    <property type="nucleotide sequence ID" value="NZ_JAHZUY010000026.1"/>
</dbReference>
<dbReference type="PROSITE" id="PS51154">
    <property type="entry name" value="MACRO"/>
    <property type="match status" value="1"/>
</dbReference>
<accession>A0ABS7F3W4</accession>
<dbReference type="Gene3D" id="3.40.220.10">
    <property type="entry name" value="Leucine Aminopeptidase, subunit E, domain 1"/>
    <property type="match status" value="1"/>
</dbReference>
<dbReference type="SUPFAM" id="SSF52949">
    <property type="entry name" value="Macro domain-like"/>
    <property type="match status" value="1"/>
</dbReference>
<reference evidence="3 4" key="1">
    <citation type="submission" date="2021-08" db="EMBL/GenBank/DDBJ databases">
        <title>Caldovatus sediminis gen. nov., sp. nov., a moderately thermophilic bacterium isolated from a hot spring.</title>
        <authorList>
            <person name="Hu C.-J."/>
            <person name="Li W.-J."/>
            <person name="Xian W.-D."/>
        </authorList>
    </citation>
    <scope>NUCLEOTIDE SEQUENCE [LARGE SCALE GENOMIC DNA]</scope>
    <source>
        <strain evidence="3 4">SYSU G05006</strain>
    </source>
</reference>
<evidence type="ECO:0000259" key="2">
    <source>
        <dbReference type="PROSITE" id="PS51154"/>
    </source>
</evidence>
<dbReference type="Pfam" id="PF01661">
    <property type="entry name" value="Macro"/>
    <property type="match status" value="1"/>
</dbReference>
<dbReference type="PANTHER" id="PTHR12521">
    <property type="entry name" value="PROTEIN C6ORF130"/>
    <property type="match status" value="1"/>
</dbReference>
<dbReference type="PANTHER" id="PTHR12521:SF0">
    <property type="entry name" value="ADP-RIBOSE GLYCOHYDROLASE OARD1"/>
    <property type="match status" value="1"/>
</dbReference>
<evidence type="ECO:0000256" key="1">
    <source>
        <dbReference type="ARBA" id="ARBA00035885"/>
    </source>
</evidence>
<dbReference type="InterPro" id="IPR043472">
    <property type="entry name" value="Macro_dom-like"/>
</dbReference>
<protein>
    <submittedName>
        <fullName evidence="3">Macro domain-containing protein</fullName>
    </submittedName>
</protein>
<proteinExistence type="predicted"/>